<dbReference type="InterPro" id="IPR029066">
    <property type="entry name" value="PLP-binding_barrel"/>
</dbReference>
<dbReference type="PRINTS" id="PR01179">
    <property type="entry name" value="ODADCRBXLASE"/>
</dbReference>
<dbReference type="PANTHER" id="PTHR11482:SF6">
    <property type="entry name" value="ORNITHINE DECARBOXYLASE 1-RELATED"/>
    <property type="match status" value="1"/>
</dbReference>
<evidence type="ECO:0000256" key="1">
    <source>
        <dbReference type="ARBA" id="ARBA00001933"/>
    </source>
</evidence>
<dbReference type="EMBL" id="FQUG01000002">
    <property type="protein sequence ID" value="SHE35600.1"/>
    <property type="molecule type" value="Genomic_DNA"/>
</dbReference>
<evidence type="ECO:0000313" key="12">
    <source>
        <dbReference type="Proteomes" id="UP000184404"/>
    </source>
</evidence>
<feature type="modified residue" description="N6-(pyridoxal phosphate)lysine" evidence="9">
    <location>
        <position position="51"/>
    </location>
</feature>
<comment type="similarity">
    <text evidence="2">Belongs to the Orn/Lys/Arg decarboxylase class-II family.</text>
</comment>
<dbReference type="OrthoDB" id="9802241at2"/>
<protein>
    <recommendedName>
        <fullName evidence="7">ornithine decarboxylase</fullName>
        <ecNumber evidence="7">4.1.1.17</ecNumber>
    </recommendedName>
</protein>
<dbReference type="InterPro" id="IPR022657">
    <property type="entry name" value="De-COase2_CS"/>
</dbReference>
<evidence type="ECO:0000256" key="4">
    <source>
        <dbReference type="ARBA" id="ARBA00022898"/>
    </source>
</evidence>
<dbReference type="InterPro" id="IPR009006">
    <property type="entry name" value="Ala_racemase/Decarboxylase_C"/>
</dbReference>
<dbReference type="InterPro" id="IPR022653">
    <property type="entry name" value="De-COase2_pyr-phos_BS"/>
</dbReference>
<dbReference type="Gene3D" id="3.20.20.10">
    <property type="entry name" value="Alanine racemase"/>
    <property type="match status" value="1"/>
</dbReference>
<sequence length="392" mass="43026">MKSFRLTEKEMVSLAKKYPTPFVVVSLEQVAYNYRFMREHMPMVNVFYAMKANPSQKILDTMVELGASFDTASAGEIETLHQMGVPGERMIYANPVKTIGGLKTASQCGVRKFIFDDASEIAKMAEHVPGAEVLVRIRVKNAKALVDLNAKFGADPSEAVELLSMAKKAGLSPVGIAFHVGSQSLSSEAYIEALLLTRRLFDEAEKAGMHLTMLDIGGGFPIPGEDGTDPHAGDIMDAVARQLERLFSGVSIWSEPGRFICGTAVNLVTSVIGEKVRNGQQWYVLDEGLYGTFSGAMYDHWKFEICSFNKGEAQKTTLLGPSCDSIDFVKRDVMLPRHSIGDLMLIPNCGSYTTASATTFNGFAFAQTVYREDEPEIFAIGMEPVRKHLAYA</sequence>
<evidence type="ECO:0000256" key="5">
    <source>
        <dbReference type="ARBA" id="ARBA00023239"/>
    </source>
</evidence>
<dbReference type="SUPFAM" id="SSF51419">
    <property type="entry name" value="PLP-binding barrel"/>
    <property type="match status" value="1"/>
</dbReference>
<keyword evidence="5" id="KW-0456">Lyase</keyword>
<evidence type="ECO:0000256" key="8">
    <source>
        <dbReference type="ARBA" id="ARBA00049127"/>
    </source>
</evidence>
<dbReference type="GO" id="GO:0004586">
    <property type="term" value="F:ornithine decarboxylase activity"/>
    <property type="evidence" value="ECO:0007669"/>
    <property type="project" value="UniProtKB-EC"/>
</dbReference>
<dbReference type="STRING" id="1123243.SAMN02745190_00247"/>
<dbReference type="InterPro" id="IPR002433">
    <property type="entry name" value="Orn_de-COase"/>
</dbReference>
<dbReference type="PROSITE" id="PS00879">
    <property type="entry name" value="ODR_DC_2_2"/>
    <property type="match status" value="1"/>
</dbReference>
<dbReference type="InterPro" id="IPR000183">
    <property type="entry name" value="Orn/DAP/Arg_de-COase"/>
</dbReference>
<keyword evidence="4 9" id="KW-0663">Pyridoxal phosphate</keyword>
<comment type="pathway">
    <text evidence="6">Amine and polyamine biosynthesis; putrescine biosynthesis via L-ornithine pathway; putrescine from L-ornithine: step 1/1.</text>
</comment>
<dbReference type="PROSITE" id="PS00878">
    <property type="entry name" value="ODR_DC_2_1"/>
    <property type="match status" value="1"/>
</dbReference>
<feature type="active site" description="Proton donor" evidence="9">
    <location>
        <position position="323"/>
    </location>
</feature>
<organism evidence="11 12">
    <name type="scientific">Schwartzia succinivorans DSM 10502</name>
    <dbReference type="NCBI Taxonomy" id="1123243"/>
    <lineage>
        <taxon>Bacteria</taxon>
        <taxon>Bacillati</taxon>
        <taxon>Bacillota</taxon>
        <taxon>Negativicutes</taxon>
        <taxon>Selenomonadales</taxon>
        <taxon>Selenomonadaceae</taxon>
        <taxon>Schwartzia</taxon>
    </lineage>
</organism>
<dbReference type="GO" id="GO:0033387">
    <property type="term" value="P:putrescine biosynthetic process from arginine, via ornithine"/>
    <property type="evidence" value="ECO:0007669"/>
    <property type="project" value="TreeGrafter"/>
</dbReference>
<evidence type="ECO:0000313" key="11">
    <source>
        <dbReference type="EMBL" id="SHE35600.1"/>
    </source>
</evidence>
<dbReference type="AlphaFoldDB" id="A0A1M4STN5"/>
<proteinExistence type="inferred from homology"/>
<dbReference type="EC" id="4.1.1.17" evidence="7"/>
<evidence type="ECO:0000256" key="6">
    <source>
        <dbReference type="ARBA" id="ARBA00034115"/>
    </source>
</evidence>
<dbReference type="FunFam" id="3.20.20.10:FF:000008">
    <property type="entry name" value="Ornithine decarboxylase"/>
    <property type="match status" value="1"/>
</dbReference>
<comment type="cofactor">
    <cofactor evidence="1 9">
        <name>pyridoxal 5'-phosphate</name>
        <dbReference type="ChEBI" id="CHEBI:597326"/>
    </cofactor>
</comment>
<dbReference type="GO" id="GO:0005737">
    <property type="term" value="C:cytoplasm"/>
    <property type="evidence" value="ECO:0007669"/>
    <property type="project" value="TreeGrafter"/>
</dbReference>
<dbReference type="CDD" id="cd00622">
    <property type="entry name" value="PLPDE_III_ODC"/>
    <property type="match status" value="1"/>
</dbReference>
<dbReference type="InterPro" id="IPR022644">
    <property type="entry name" value="De-COase2_N"/>
</dbReference>
<reference evidence="11 12" key="1">
    <citation type="submission" date="2016-11" db="EMBL/GenBank/DDBJ databases">
        <authorList>
            <person name="Jaros S."/>
            <person name="Januszkiewicz K."/>
            <person name="Wedrychowicz H."/>
        </authorList>
    </citation>
    <scope>NUCLEOTIDE SEQUENCE [LARGE SCALE GENOMIC DNA]</scope>
    <source>
        <strain evidence="11 12">DSM 10502</strain>
    </source>
</reference>
<dbReference type="Pfam" id="PF02784">
    <property type="entry name" value="Orn_Arg_deC_N"/>
    <property type="match status" value="1"/>
</dbReference>
<dbReference type="Gene3D" id="2.40.37.10">
    <property type="entry name" value="Lyase, Ornithine Decarboxylase, Chain A, domain 1"/>
    <property type="match status" value="1"/>
</dbReference>
<accession>A0A1M4STN5</accession>
<dbReference type="Proteomes" id="UP000184404">
    <property type="component" value="Unassembled WGS sequence"/>
</dbReference>
<evidence type="ECO:0000256" key="7">
    <source>
        <dbReference type="ARBA" id="ARBA00034138"/>
    </source>
</evidence>
<evidence type="ECO:0000256" key="9">
    <source>
        <dbReference type="PIRSR" id="PIRSR600183-50"/>
    </source>
</evidence>
<dbReference type="PRINTS" id="PR01182">
    <property type="entry name" value="ORNDCRBXLASE"/>
</dbReference>
<dbReference type="PANTHER" id="PTHR11482">
    <property type="entry name" value="ARGININE/DIAMINOPIMELATE/ORNITHINE DECARBOXYLASE"/>
    <property type="match status" value="1"/>
</dbReference>
<comment type="catalytic activity">
    <reaction evidence="8">
        <text>L-ornithine + H(+) = putrescine + CO2</text>
        <dbReference type="Rhea" id="RHEA:22964"/>
        <dbReference type="ChEBI" id="CHEBI:15378"/>
        <dbReference type="ChEBI" id="CHEBI:16526"/>
        <dbReference type="ChEBI" id="CHEBI:46911"/>
        <dbReference type="ChEBI" id="CHEBI:326268"/>
        <dbReference type="EC" id="4.1.1.17"/>
    </reaction>
</comment>
<feature type="domain" description="Orn/DAP/Arg decarboxylase 2 N-terminal" evidence="10">
    <location>
        <begin position="28"/>
        <end position="261"/>
    </location>
</feature>
<evidence type="ECO:0000259" key="10">
    <source>
        <dbReference type="Pfam" id="PF02784"/>
    </source>
</evidence>
<keyword evidence="12" id="KW-1185">Reference proteome</keyword>
<evidence type="ECO:0000256" key="3">
    <source>
        <dbReference type="ARBA" id="ARBA00022793"/>
    </source>
</evidence>
<keyword evidence="3" id="KW-0210">Decarboxylase</keyword>
<gene>
    <name evidence="11" type="ORF">SAMN02745190_00247</name>
</gene>
<name>A0A1M4STN5_9FIRM</name>
<evidence type="ECO:0000256" key="2">
    <source>
        <dbReference type="ARBA" id="ARBA00008872"/>
    </source>
</evidence>
<dbReference type="RefSeq" id="WP_072934366.1">
    <property type="nucleotide sequence ID" value="NZ_FQUG01000002.1"/>
</dbReference>
<dbReference type="SUPFAM" id="SSF50621">
    <property type="entry name" value="Alanine racemase C-terminal domain-like"/>
    <property type="match status" value="1"/>
</dbReference>